<keyword evidence="2" id="KW-0547">Nucleotide-binding</keyword>
<dbReference type="SMART" id="SM00382">
    <property type="entry name" value="AAA"/>
    <property type="match status" value="1"/>
</dbReference>
<proteinExistence type="predicted"/>
<evidence type="ECO:0000256" key="2">
    <source>
        <dbReference type="ARBA" id="ARBA00022741"/>
    </source>
</evidence>
<dbReference type="GO" id="GO:0016887">
    <property type="term" value="F:ATP hydrolysis activity"/>
    <property type="evidence" value="ECO:0007669"/>
    <property type="project" value="InterPro"/>
</dbReference>
<comment type="caution">
    <text evidence="5">The sequence shown here is derived from an EMBL/GenBank/DDBJ whole genome shotgun (WGS) entry which is preliminary data.</text>
</comment>
<accession>A0A6N8L123</accession>
<dbReference type="AlphaFoldDB" id="A0A6N8L123"/>
<sequence length="206" mass="23746">MNITLQDIGRRYNREWIFRHIDYTFSVQNRYAILGPNGSGKSTLIKVLMGSLTPSEGKLTYQVGGNTLAVEDIYQHISMAAPYVELIEEFTLNELIAFHFQFKSYLPGMDETAIKEWLGFEKHILDKEIRYFSSGMKQRVKLVLACCSSSSLLFLDEPTSNLDKAGEQWYLQLLEACSKDRLVIIGSNQEHEYAICNEYLEIMDYK</sequence>
<dbReference type="InterPro" id="IPR003439">
    <property type="entry name" value="ABC_transporter-like_ATP-bd"/>
</dbReference>
<evidence type="ECO:0000259" key="4">
    <source>
        <dbReference type="PROSITE" id="PS50893"/>
    </source>
</evidence>
<dbReference type="InterPro" id="IPR051782">
    <property type="entry name" value="ABC_Transporter_VariousFunc"/>
</dbReference>
<dbReference type="RefSeq" id="WP_160369733.1">
    <property type="nucleotide sequence ID" value="NZ_WSQA01000010.1"/>
</dbReference>
<gene>
    <name evidence="5" type="ORF">GQF63_13310</name>
</gene>
<keyword evidence="6" id="KW-1185">Reference proteome</keyword>
<dbReference type="InterPro" id="IPR027417">
    <property type="entry name" value="P-loop_NTPase"/>
</dbReference>
<dbReference type="EMBL" id="WSQA01000010">
    <property type="protein sequence ID" value="MVZ63007.1"/>
    <property type="molecule type" value="Genomic_DNA"/>
</dbReference>
<evidence type="ECO:0000313" key="5">
    <source>
        <dbReference type="EMBL" id="MVZ63007.1"/>
    </source>
</evidence>
<dbReference type="Pfam" id="PF00005">
    <property type="entry name" value="ABC_tran"/>
    <property type="match status" value="1"/>
</dbReference>
<dbReference type="SUPFAM" id="SSF52540">
    <property type="entry name" value="P-loop containing nucleoside triphosphate hydrolases"/>
    <property type="match status" value="1"/>
</dbReference>
<dbReference type="GO" id="GO:0005524">
    <property type="term" value="F:ATP binding"/>
    <property type="evidence" value="ECO:0007669"/>
    <property type="project" value="UniProtKB-KW"/>
</dbReference>
<evidence type="ECO:0000313" key="6">
    <source>
        <dbReference type="Proteomes" id="UP000435036"/>
    </source>
</evidence>
<dbReference type="Proteomes" id="UP000435036">
    <property type="component" value="Unassembled WGS sequence"/>
</dbReference>
<name>A0A6N8L123_9SPHI</name>
<dbReference type="PANTHER" id="PTHR42939">
    <property type="entry name" value="ABC TRANSPORTER ATP-BINDING PROTEIN ALBC-RELATED"/>
    <property type="match status" value="1"/>
</dbReference>
<dbReference type="InterPro" id="IPR003593">
    <property type="entry name" value="AAA+_ATPase"/>
</dbReference>
<dbReference type="OrthoDB" id="9808363at2"/>
<keyword evidence="3 5" id="KW-0067">ATP-binding</keyword>
<dbReference type="PANTHER" id="PTHR42939:SF1">
    <property type="entry name" value="ABC TRANSPORTER ATP-BINDING PROTEIN ALBC-RELATED"/>
    <property type="match status" value="1"/>
</dbReference>
<evidence type="ECO:0000256" key="3">
    <source>
        <dbReference type="ARBA" id="ARBA00022840"/>
    </source>
</evidence>
<evidence type="ECO:0000256" key="1">
    <source>
        <dbReference type="ARBA" id="ARBA00022448"/>
    </source>
</evidence>
<dbReference type="Gene3D" id="3.40.50.300">
    <property type="entry name" value="P-loop containing nucleotide triphosphate hydrolases"/>
    <property type="match status" value="1"/>
</dbReference>
<protein>
    <submittedName>
        <fullName evidence="5">ATP-binding cassette domain-containing protein</fullName>
    </submittedName>
</protein>
<reference evidence="5 6" key="1">
    <citation type="submission" date="2019-12" db="EMBL/GenBank/DDBJ databases">
        <authorList>
            <person name="Dong K."/>
        </authorList>
    </citation>
    <scope>NUCLEOTIDE SEQUENCE [LARGE SCALE GENOMIC DNA]</scope>
    <source>
        <strain evidence="5 6">JCM 31225</strain>
    </source>
</reference>
<feature type="domain" description="ABC transporter" evidence="4">
    <location>
        <begin position="3"/>
        <end position="204"/>
    </location>
</feature>
<keyword evidence="1" id="KW-0813">Transport</keyword>
<dbReference type="PROSITE" id="PS50893">
    <property type="entry name" value="ABC_TRANSPORTER_2"/>
    <property type="match status" value="1"/>
</dbReference>
<organism evidence="5 6">
    <name type="scientific">Sphingobacterium humi</name>
    <dbReference type="NCBI Taxonomy" id="1796905"/>
    <lineage>
        <taxon>Bacteria</taxon>
        <taxon>Pseudomonadati</taxon>
        <taxon>Bacteroidota</taxon>
        <taxon>Sphingobacteriia</taxon>
        <taxon>Sphingobacteriales</taxon>
        <taxon>Sphingobacteriaceae</taxon>
        <taxon>Sphingobacterium</taxon>
    </lineage>
</organism>